<sequence>MPTGSRVAKSTVARARAGSRAAFGASFIQDASRSGPGGSGGTAGNSATMGMGCATCAVCDWQAASGVRPTRSARAGEERMMGGRSFEENHRRLKARLWPSLDRDTAGCGRDRSEPLSWFALLRGGAKIDKFEKTRAVAGPAQDRAHRIGNNTLARLWQGGT</sequence>
<dbReference type="AlphaFoldDB" id="C5AWU2"/>
<keyword evidence="3" id="KW-1185">Reference proteome</keyword>
<dbReference type="KEGG" id="mea:Mex_1p3200"/>
<name>C5AWU2_METEA</name>
<organism evidence="2 3">
    <name type="scientific">Methylorubrum extorquens (strain ATCC 14718 / DSM 1338 / JCM 2805 / NCIMB 9133 / AM1)</name>
    <name type="common">Methylobacterium extorquens</name>
    <dbReference type="NCBI Taxonomy" id="272630"/>
    <lineage>
        <taxon>Bacteria</taxon>
        <taxon>Pseudomonadati</taxon>
        <taxon>Pseudomonadota</taxon>
        <taxon>Alphaproteobacteria</taxon>
        <taxon>Hyphomicrobiales</taxon>
        <taxon>Methylobacteriaceae</taxon>
        <taxon>Methylorubrum</taxon>
    </lineage>
</organism>
<dbReference type="Proteomes" id="UP000009081">
    <property type="component" value="Chromosome"/>
</dbReference>
<dbReference type="STRING" id="272630.MexAM1_META1p3200"/>
<feature type="compositionally biased region" description="Basic and acidic residues" evidence="1">
    <location>
        <begin position="74"/>
        <end position="87"/>
    </location>
</feature>
<evidence type="ECO:0000313" key="2">
    <source>
        <dbReference type="EMBL" id="ACS40947.1"/>
    </source>
</evidence>
<reference evidence="2 3" key="1">
    <citation type="journal article" date="2009" name="PLoS ONE">
        <title>Methylobacterium genome sequences: a reference blueprint to investigate microbial metabolism of C1 compounds from natural and industrial sources.</title>
        <authorList>
            <person name="Vuilleumier S."/>
            <person name="Chistoserdova L."/>
            <person name="Lee M.-C."/>
            <person name="Bringel F."/>
            <person name="Lajus A."/>
            <person name="Zhou Y."/>
            <person name="Gourion B."/>
            <person name="Barbe V."/>
            <person name="Chang J."/>
            <person name="Cruveiller S."/>
            <person name="Dossat C."/>
            <person name="Gillett W."/>
            <person name="Gruffaz C."/>
            <person name="Haugen E."/>
            <person name="Hourcade E."/>
            <person name="Levy R."/>
            <person name="Mangenot S."/>
            <person name="Muller E."/>
            <person name="Nadalig T."/>
            <person name="Pagni M."/>
            <person name="Penny C."/>
            <person name="Peyraud R."/>
            <person name="Robinson D.G."/>
            <person name="Roche D."/>
            <person name="Rouy Z."/>
            <person name="Saenampechek C."/>
            <person name="Salvignol G."/>
            <person name="Vallenet D."/>
            <person name="Wu Z."/>
            <person name="Marx C.J."/>
            <person name="Vorholt J.A."/>
            <person name="Olson M.V."/>
            <person name="Kaul R."/>
            <person name="Weissenbach J."/>
            <person name="Medigue C."/>
            <person name="Lidstrom M.E."/>
        </authorList>
    </citation>
    <scope>NUCLEOTIDE SEQUENCE [LARGE SCALE GENOMIC DNA]</scope>
    <source>
        <strain evidence="3">ATCC 14718 / DSM 1338 / JCM 2805 / NCIMB 9133 / AM1</strain>
    </source>
</reference>
<accession>C5AWU2</accession>
<evidence type="ECO:0000256" key="1">
    <source>
        <dbReference type="SAM" id="MobiDB-lite"/>
    </source>
</evidence>
<gene>
    <name evidence="2" type="ordered locus">MexAM1_META1p3200</name>
</gene>
<evidence type="ECO:0000313" key="3">
    <source>
        <dbReference type="Proteomes" id="UP000009081"/>
    </source>
</evidence>
<feature type="region of interest" description="Disordered" evidence="1">
    <location>
        <begin position="67"/>
        <end position="87"/>
    </location>
</feature>
<proteinExistence type="predicted"/>
<dbReference type="EMBL" id="CP001510">
    <property type="protein sequence ID" value="ACS40947.1"/>
    <property type="molecule type" value="Genomic_DNA"/>
</dbReference>
<dbReference type="HOGENOM" id="CLU_1641746_0_0_5"/>
<protein>
    <submittedName>
        <fullName evidence="2">Uncharacterized protein</fullName>
    </submittedName>
</protein>